<dbReference type="InterPro" id="IPR036393">
    <property type="entry name" value="AceGlu_kinase-like_sf"/>
</dbReference>
<dbReference type="GO" id="GO:0005524">
    <property type="term" value="F:ATP binding"/>
    <property type="evidence" value="ECO:0007669"/>
    <property type="project" value="UniProtKB-KW"/>
</dbReference>
<dbReference type="GO" id="GO:0009090">
    <property type="term" value="P:homoserine biosynthetic process"/>
    <property type="evidence" value="ECO:0007669"/>
    <property type="project" value="TreeGrafter"/>
</dbReference>
<dbReference type="SUPFAM" id="SSF55021">
    <property type="entry name" value="ACT-like"/>
    <property type="match status" value="1"/>
</dbReference>
<dbReference type="Pfam" id="PF22468">
    <property type="entry name" value="ACT_9"/>
    <property type="match status" value="1"/>
</dbReference>
<gene>
    <name evidence="10" type="ORF">Q4490_07065</name>
</gene>
<dbReference type="PANTHER" id="PTHR21499:SF3">
    <property type="entry name" value="ASPARTOKINASE"/>
    <property type="match status" value="1"/>
</dbReference>
<evidence type="ECO:0000256" key="5">
    <source>
        <dbReference type="ARBA" id="ARBA00022777"/>
    </source>
</evidence>
<dbReference type="AlphaFoldDB" id="A0AAW7XGI0"/>
<keyword evidence="6" id="KW-0067">ATP-binding</keyword>
<keyword evidence="5 10" id="KW-0418">Kinase</keyword>
<comment type="catalytic activity">
    <reaction evidence="7">
        <text>L-aspartate + ATP = 4-phospho-L-aspartate + ADP</text>
        <dbReference type="Rhea" id="RHEA:23776"/>
        <dbReference type="ChEBI" id="CHEBI:29991"/>
        <dbReference type="ChEBI" id="CHEBI:30616"/>
        <dbReference type="ChEBI" id="CHEBI:57535"/>
        <dbReference type="ChEBI" id="CHEBI:456216"/>
        <dbReference type="EC" id="2.7.2.4"/>
    </reaction>
</comment>
<evidence type="ECO:0000313" key="11">
    <source>
        <dbReference type="Proteomes" id="UP001169862"/>
    </source>
</evidence>
<dbReference type="GO" id="GO:0004072">
    <property type="term" value="F:aspartate kinase activity"/>
    <property type="evidence" value="ECO:0007669"/>
    <property type="project" value="UniProtKB-EC"/>
</dbReference>
<evidence type="ECO:0000256" key="6">
    <source>
        <dbReference type="ARBA" id="ARBA00022840"/>
    </source>
</evidence>
<evidence type="ECO:0000256" key="7">
    <source>
        <dbReference type="ARBA" id="ARBA00047872"/>
    </source>
</evidence>
<evidence type="ECO:0000259" key="9">
    <source>
        <dbReference type="Pfam" id="PF22468"/>
    </source>
</evidence>
<feature type="domain" description="Aspartokinase ACT" evidence="9">
    <location>
        <begin position="406"/>
        <end position="464"/>
    </location>
</feature>
<sequence length="478" mass="53594">MTNPTVEKIGGTSMSRFNEIKHNIFLRSQPDQSLYNRVFVVSAYAGITNLLLEHKKTGDAGVYSSFAEAENEHAWRKHLSNVRTAMLAINTEMFTDELSLQQANHFILERLNDAELCMENLQKLCAHGHFQVKSQLIRVREMLASLGEAHSAFNTVLMLKAQKVNARMIDLSGWNEPEPLPFDAMIEKHLSRAQPDNELLIVTGYTHCEEGLMQTFDRGYSEMTFAKIATHLHAREAIIHKEYHLSSADPGVVGADCVLPIGRTNYDVADQLSNLGMEAIHPKAARGLRRQQIPLRIKNAFEPEHTGTLITQDYKNTRPCVEIIAGRKDVVGIEVFDQEMLGTPEYDIEISRLLNQLKLYTINKDADANTITYYVTGNRKMINRAVRLIEEQYPLAVVDLHNISVVSAIGSDMKVRGILAKTVAALSNASINIMALHQSVRQVEIQCIVAEEDYDAAIKALHAQLIEEENHGTVIRAA</sequence>
<comment type="similarity">
    <text evidence="1">Belongs to the aspartokinase family.</text>
</comment>
<dbReference type="InterPro" id="IPR045865">
    <property type="entry name" value="ACT-like_dom_sf"/>
</dbReference>
<evidence type="ECO:0000256" key="4">
    <source>
        <dbReference type="ARBA" id="ARBA00022741"/>
    </source>
</evidence>
<dbReference type="SUPFAM" id="SSF53633">
    <property type="entry name" value="Carbamate kinase-like"/>
    <property type="match status" value="1"/>
</dbReference>
<keyword evidence="4" id="KW-0547">Nucleotide-binding</keyword>
<comment type="caution">
    <text evidence="10">The sequence shown here is derived from an EMBL/GenBank/DDBJ whole genome shotgun (WGS) entry which is preliminary data.</text>
</comment>
<protein>
    <recommendedName>
        <fullName evidence="2">aspartate kinase</fullName>
        <ecNumber evidence="2">2.7.2.4</ecNumber>
    </recommendedName>
</protein>
<evidence type="ECO:0000256" key="1">
    <source>
        <dbReference type="ARBA" id="ARBA00010122"/>
    </source>
</evidence>
<dbReference type="CDD" id="cd04910">
    <property type="entry name" value="ACT_AK-Ectoine_1"/>
    <property type="match status" value="1"/>
</dbReference>
<keyword evidence="3 10" id="KW-0808">Transferase</keyword>
<evidence type="ECO:0000259" key="8">
    <source>
        <dbReference type="Pfam" id="PF00696"/>
    </source>
</evidence>
<dbReference type="Pfam" id="PF00696">
    <property type="entry name" value="AA_kinase"/>
    <property type="match status" value="1"/>
</dbReference>
<feature type="domain" description="Aspartate/glutamate/uridylate kinase" evidence="8">
    <location>
        <begin position="5"/>
        <end position="299"/>
    </location>
</feature>
<reference evidence="10" key="1">
    <citation type="submission" date="2023-07" db="EMBL/GenBank/DDBJ databases">
        <title>Genome content predicts the carbon catabolic preferences of heterotrophic bacteria.</title>
        <authorList>
            <person name="Gralka M."/>
        </authorList>
    </citation>
    <scope>NUCLEOTIDE SEQUENCE</scope>
    <source>
        <strain evidence="10">I2M16</strain>
    </source>
</reference>
<evidence type="ECO:0000256" key="2">
    <source>
        <dbReference type="ARBA" id="ARBA00013059"/>
    </source>
</evidence>
<evidence type="ECO:0000256" key="3">
    <source>
        <dbReference type="ARBA" id="ARBA00022679"/>
    </source>
</evidence>
<dbReference type="Proteomes" id="UP001169862">
    <property type="component" value="Unassembled WGS sequence"/>
</dbReference>
<dbReference type="GO" id="GO:0009089">
    <property type="term" value="P:lysine biosynthetic process via diaminopimelate"/>
    <property type="evidence" value="ECO:0007669"/>
    <property type="project" value="TreeGrafter"/>
</dbReference>
<dbReference type="NCBIfam" id="NF006614">
    <property type="entry name" value="PRK09181.1"/>
    <property type="match status" value="1"/>
</dbReference>
<dbReference type="Gene3D" id="3.30.2130.10">
    <property type="entry name" value="VC0802-like"/>
    <property type="match status" value="1"/>
</dbReference>
<dbReference type="InterPro" id="IPR001048">
    <property type="entry name" value="Asp/Glu/Uridylate_kinase"/>
</dbReference>
<dbReference type="EMBL" id="JAUOPG010000004">
    <property type="protein sequence ID" value="MDO6453321.1"/>
    <property type="molecule type" value="Genomic_DNA"/>
</dbReference>
<dbReference type="PANTHER" id="PTHR21499">
    <property type="entry name" value="ASPARTATE KINASE"/>
    <property type="match status" value="1"/>
</dbReference>
<name>A0AAW7XGI0_9GAMM</name>
<dbReference type="EC" id="2.7.2.4" evidence="2"/>
<organism evidence="10 11">
    <name type="scientific">Neptunomonas phycophila</name>
    <dbReference type="NCBI Taxonomy" id="1572645"/>
    <lineage>
        <taxon>Bacteria</taxon>
        <taxon>Pseudomonadati</taxon>
        <taxon>Pseudomonadota</taxon>
        <taxon>Gammaproteobacteria</taxon>
        <taxon>Oceanospirillales</taxon>
        <taxon>Oceanospirillaceae</taxon>
        <taxon>Neptunomonas</taxon>
    </lineage>
</organism>
<dbReference type="InterPro" id="IPR054352">
    <property type="entry name" value="ACT_Aspartokinase"/>
</dbReference>
<dbReference type="Gene3D" id="3.40.1160.10">
    <property type="entry name" value="Acetylglutamate kinase-like"/>
    <property type="match status" value="1"/>
</dbReference>
<accession>A0AAW7XGI0</accession>
<evidence type="ECO:0000313" key="10">
    <source>
        <dbReference type="EMBL" id="MDO6453321.1"/>
    </source>
</evidence>
<dbReference type="RefSeq" id="WP_290035141.1">
    <property type="nucleotide sequence ID" value="NZ_JAUOPG010000004.1"/>
</dbReference>
<proteinExistence type="inferred from homology"/>
<dbReference type="GO" id="GO:0005829">
    <property type="term" value="C:cytosol"/>
    <property type="evidence" value="ECO:0007669"/>
    <property type="project" value="TreeGrafter"/>
</dbReference>